<dbReference type="Pfam" id="PF17932">
    <property type="entry name" value="TetR_C_24"/>
    <property type="match status" value="1"/>
</dbReference>
<feature type="DNA-binding region" description="H-T-H motif" evidence="5">
    <location>
        <begin position="32"/>
        <end position="51"/>
    </location>
</feature>
<evidence type="ECO:0000313" key="7">
    <source>
        <dbReference type="EMBL" id="RFP78832.1"/>
    </source>
</evidence>
<dbReference type="AlphaFoldDB" id="A0A372EJV8"/>
<dbReference type="InterPro" id="IPR050109">
    <property type="entry name" value="HTH-type_TetR-like_transc_reg"/>
</dbReference>
<dbReference type="Gene3D" id="1.10.357.10">
    <property type="entry name" value="Tetracycline Repressor, domain 2"/>
    <property type="match status" value="1"/>
</dbReference>
<dbReference type="EMBL" id="QVLS01000006">
    <property type="protein sequence ID" value="RFP78832.1"/>
    <property type="molecule type" value="Genomic_DNA"/>
</dbReference>
<dbReference type="PANTHER" id="PTHR30055:SF175">
    <property type="entry name" value="HTH-TYPE TRANSCRIPTIONAL REPRESSOR KSTR2"/>
    <property type="match status" value="1"/>
</dbReference>
<evidence type="ECO:0000256" key="2">
    <source>
        <dbReference type="ARBA" id="ARBA00023015"/>
    </source>
</evidence>
<keyword evidence="8" id="KW-1185">Reference proteome</keyword>
<dbReference type="SUPFAM" id="SSF46689">
    <property type="entry name" value="Homeodomain-like"/>
    <property type="match status" value="1"/>
</dbReference>
<accession>A0A372EJV8</accession>
<dbReference type="InterPro" id="IPR009057">
    <property type="entry name" value="Homeodomain-like_sf"/>
</dbReference>
<dbReference type="PROSITE" id="PS50977">
    <property type="entry name" value="HTH_TETR_2"/>
    <property type="match status" value="1"/>
</dbReference>
<sequence>MDITDYPDLPQRARIVKIAAQLFAQRGYHAVGMSDIQDAVKLGRGALYHHIRSKEDLLYDVTREYITELADSALRLKAEESDPVARLTRLGSTLVHKVASHQAELTVCFRDVQSLSTERCNEVMGWHSRYEQVWRDTMIEGAQTGVFRPFDALVLKGVLGMYYYCYLWMKPQRPEGAQAIAERFNDLTLRMLRAT</sequence>
<reference evidence="7 8" key="1">
    <citation type="submission" date="2018-08" db="EMBL/GenBank/DDBJ databases">
        <title>Hydrogenophaga sp. LA-38 isolated from sludge.</title>
        <authorList>
            <person name="Im W.-T."/>
        </authorList>
    </citation>
    <scope>NUCLEOTIDE SEQUENCE [LARGE SCALE GENOMIC DNA]</scope>
    <source>
        <strain evidence="7 8">LA-38</strain>
    </source>
</reference>
<dbReference type="Pfam" id="PF00440">
    <property type="entry name" value="TetR_N"/>
    <property type="match status" value="1"/>
</dbReference>
<dbReference type="PRINTS" id="PR00455">
    <property type="entry name" value="HTHTETR"/>
</dbReference>
<feature type="domain" description="HTH tetR-type" evidence="6">
    <location>
        <begin position="9"/>
        <end position="69"/>
    </location>
</feature>
<dbReference type="InterPro" id="IPR041490">
    <property type="entry name" value="KstR2_TetR_C"/>
</dbReference>
<keyword evidence="4" id="KW-0804">Transcription</keyword>
<comment type="caution">
    <text evidence="7">The sequence shown here is derived from an EMBL/GenBank/DDBJ whole genome shotgun (WGS) entry which is preliminary data.</text>
</comment>
<keyword evidence="1" id="KW-0678">Repressor</keyword>
<evidence type="ECO:0000313" key="8">
    <source>
        <dbReference type="Proteomes" id="UP000261931"/>
    </source>
</evidence>
<name>A0A372EJV8_9BURK</name>
<proteinExistence type="predicted"/>
<dbReference type="PANTHER" id="PTHR30055">
    <property type="entry name" value="HTH-TYPE TRANSCRIPTIONAL REGULATOR RUTR"/>
    <property type="match status" value="1"/>
</dbReference>
<evidence type="ECO:0000256" key="3">
    <source>
        <dbReference type="ARBA" id="ARBA00023125"/>
    </source>
</evidence>
<keyword evidence="3 5" id="KW-0238">DNA-binding</keyword>
<protein>
    <submittedName>
        <fullName evidence="7">TetR/AcrR family transcriptional regulator</fullName>
    </submittedName>
</protein>
<dbReference type="SUPFAM" id="SSF48498">
    <property type="entry name" value="Tetracyclin repressor-like, C-terminal domain"/>
    <property type="match status" value="1"/>
</dbReference>
<gene>
    <name evidence="7" type="ORF">DY262_12165</name>
</gene>
<evidence type="ECO:0000256" key="5">
    <source>
        <dbReference type="PROSITE-ProRule" id="PRU00335"/>
    </source>
</evidence>
<keyword evidence="2" id="KW-0805">Transcription regulation</keyword>
<organism evidence="7 8">
    <name type="scientific">Hydrogenophaga borbori</name>
    <dbReference type="NCBI Taxonomy" id="2294117"/>
    <lineage>
        <taxon>Bacteria</taxon>
        <taxon>Pseudomonadati</taxon>
        <taxon>Pseudomonadota</taxon>
        <taxon>Betaproteobacteria</taxon>
        <taxon>Burkholderiales</taxon>
        <taxon>Comamonadaceae</taxon>
        <taxon>Hydrogenophaga</taxon>
    </lineage>
</organism>
<evidence type="ECO:0000256" key="1">
    <source>
        <dbReference type="ARBA" id="ARBA00022491"/>
    </source>
</evidence>
<dbReference type="Proteomes" id="UP000261931">
    <property type="component" value="Unassembled WGS sequence"/>
</dbReference>
<dbReference type="InterPro" id="IPR036271">
    <property type="entry name" value="Tet_transcr_reg_TetR-rel_C_sf"/>
</dbReference>
<dbReference type="InterPro" id="IPR001647">
    <property type="entry name" value="HTH_TetR"/>
</dbReference>
<evidence type="ECO:0000256" key="4">
    <source>
        <dbReference type="ARBA" id="ARBA00023163"/>
    </source>
</evidence>
<dbReference type="GO" id="GO:0000976">
    <property type="term" value="F:transcription cis-regulatory region binding"/>
    <property type="evidence" value="ECO:0007669"/>
    <property type="project" value="TreeGrafter"/>
</dbReference>
<dbReference type="GO" id="GO:0003700">
    <property type="term" value="F:DNA-binding transcription factor activity"/>
    <property type="evidence" value="ECO:0007669"/>
    <property type="project" value="TreeGrafter"/>
</dbReference>
<dbReference type="RefSeq" id="WP_116959213.1">
    <property type="nucleotide sequence ID" value="NZ_QVLS01000006.1"/>
</dbReference>
<evidence type="ECO:0000259" key="6">
    <source>
        <dbReference type="PROSITE" id="PS50977"/>
    </source>
</evidence>